<keyword evidence="1" id="KW-0732">Signal</keyword>
<evidence type="ECO:0000313" key="2">
    <source>
        <dbReference type="EMBL" id="KAJ1528400.1"/>
    </source>
</evidence>
<comment type="caution">
    <text evidence="2">The sequence shown here is derived from an EMBL/GenBank/DDBJ whole genome shotgun (WGS) entry which is preliminary data.</text>
</comment>
<evidence type="ECO:0000256" key="1">
    <source>
        <dbReference type="SAM" id="SignalP"/>
    </source>
</evidence>
<evidence type="ECO:0000313" key="3">
    <source>
        <dbReference type="Proteomes" id="UP001075354"/>
    </source>
</evidence>
<dbReference type="Gene3D" id="4.10.40.20">
    <property type="match status" value="1"/>
</dbReference>
<keyword evidence="3" id="KW-1185">Reference proteome</keyword>
<sequence length="116" mass="12236">MSPTRPPTRPPTWSLTLPRLAAAPVLFAVLVVLVLQAQSSDANPPCRLPRVPDGCTYGRTRDFCSNVVCAKGPGEKCGGPYNVEGRCGEGMQCLCGKCTGCSVVTLQCHARSSCPL</sequence>
<reference evidence="2" key="1">
    <citation type="submission" date="2022-12" db="EMBL/GenBank/DDBJ databases">
        <title>Chromosome-level genome assembly of the bean flower thrips Megalurothrips usitatus.</title>
        <authorList>
            <person name="Ma L."/>
            <person name="Liu Q."/>
            <person name="Li H."/>
            <person name="Cai W."/>
        </authorList>
    </citation>
    <scope>NUCLEOTIDE SEQUENCE</scope>
    <source>
        <strain evidence="2">Cailab_2022a</strain>
    </source>
</reference>
<evidence type="ECO:0008006" key="4">
    <source>
        <dbReference type="Google" id="ProtNLM"/>
    </source>
</evidence>
<gene>
    <name evidence="2" type="ORF">ONE63_006815</name>
</gene>
<name>A0AAV7XSL6_9NEOP</name>
<dbReference type="EMBL" id="JAPTSV010000004">
    <property type="protein sequence ID" value="KAJ1528400.1"/>
    <property type="molecule type" value="Genomic_DNA"/>
</dbReference>
<organism evidence="2 3">
    <name type="scientific">Megalurothrips usitatus</name>
    <name type="common">bean blossom thrips</name>
    <dbReference type="NCBI Taxonomy" id="439358"/>
    <lineage>
        <taxon>Eukaryota</taxon>
        <taxon>Metazoa</taxon>
        <taxon>Ecdysozoa</taxon>
        <taxon>Arthropoda</taxon>
        <taxon>Hexapoda</taxon>
        <taxon>Insecta</taxon>
        <taxon>Pterygota</taxon>
        <taxon>Neoptera</taxon>
        <taxon>Paraneoptera</taxon>
        <taxon>Thysanoptera</taxon>
        <taxon>Terebrantia</taxon>
        <taxon>Thripoidea</taxon>
        <taxon>Thripidae</taxon>
        <taxon>Megalurothrips</taxon>
    </lineage>
</organism>
<proteinExistence type="predicted"/>
<feature type="chain" id="PRO_5043877206" description="Neuroparsin-A-like" evidence="1">
    <location>
        <begin position="43"/>
        <end position="116"/>
    </location>
</feature>
<dbReference type="Proteomes" id="UP001075354">
    <property type="component" value="Chromosome 4"/>
</dbReference>
<protein>
    <recommendedName>
        <fullName evidence="4">Neuroparsin-A-like</fullName>
    </recommendedName>
</protein>
<dbReference type="InterPro" id="IPR010850">
    <property type="entry name" value="Neuroparsin"/>
</dbReference>
<accession>A0AAV7XSL6</accession>
<dbReference type="AlphaFoldDB" id="A0AAV7XSL6"/>
<dbReference type="Pfam" id="PF07327">
    <property type="entry name" value="Neuroparsin"/>
    <property type="match status" value="1"/>
</dbReference>
<feature type="signal peptide" evidence="1">
    <location>
        <begin position="1"/>
        <end position="42"/>
    </location>
</feature>